<protein>
    <submittedName>
        <fullName evidence="1">Uncharacterized protein</fullName>
    </submittedName>
</protein>
<dbReference type="Proteomes" id="UP000766570">
    <property type="component" value="Unassembled WGS sequence"/>
</dbReference>
<organism evidence="1 2">
    <name type="scientific">Paeniglutamicibacter psychrophenolicus</name>
    <dbReference type="NCBI Taxonomy" id="257454"/>
    <lineage>
        <taxon>Bacteria</taxon>
        <taxon>Bacillati</taxon>
        <taxon>Actinomycetota</taxon>
        <taxon>Actinomycetes</taxon>
        <taxon>Micrococcales</taxon>
        <taxon>Micrococcaceae</taxon>
        <taxon>Paeniglutamicibacter</taxon>
    </lineage>
</organism>
<dbReference type="EMBL" id="JAGIOE010000001">
    <property type="protein sequence ID" value="MBP2375119.1"/>
    <property type="molecule type" value="Genomic_DNA"/>
</dbReference>
<gene>
    <name evidence="1" type="ORF">JOF46_003031</name>
</gene>
<evidence type="ECO:0000313" key="2">
    <source>
        <dbReference type="Proteomes" id="UP000766570"/>
    </source>
</evidence>
<keyword evidence="2" id="KW-1185">Reference proteome</keyword>
<evidence type="ECO:0000313" key="1">
    <source>
        <dbReference type="EMBL" id="MBP2375119.1"/>
    </source>
</evidence>
<sequence length="34" mass="3343">MFAILPPGSFAIIGTLADILPGPGKAVEGCDVGD</sequence>
<reference evidence="1 2" key="1">
    <citation type="submission" date="2021-03" db="EMBL/GenBank/DDBJ databases">
        <title>Sequencing the genomes of 1000 actinobacteria strains.</title>
        <authorList>
            <person name="Klenk H.-P."/>
        </authorList>
    </citation>
    <scope>NUCLEOTIDE SEQUENCE [LARGE SCALE GENOMIC DNA]</scope>
    <source>
        <strain evidence="1 2">DSM 15454</strain>
    </source>
</reference>
<name>A0ABS4WFZ0_9MICC</name>
<proteinExistence type="predicted"/>
<accession>A0ABS4WFZ0</accession>
<comment type="caution">
    <text evidence="1">The sequence shown here is derived from an EMBL/GenBank/DDBJ whole genome shotgun (WGS) entry which is preliminary data.</text>
</comment>